<reference evidence="5" key="1">
    <citation type="journal article" date="2021" name="PeerJ">
        <title>Extensive microbial diversity within the chicken gut microbiome revealed by metagenomics and culture.</title>
        <authorList>
            <person name="Gilroy R."/>
            <person name="Ravi A."/>
            <person name="Getino M."/>
            <person name="Pursley I."/>
            <person name="Horton D.L."/>
            <person name="Alikhan N.F."/>
            <person name="Baker D."/>
            <person name="Gharbi K."/>
            <person name="Hall N."/>
            <person name="Watson M."/>
            <person name="Adriaenssens E.M."/>
            <person name="Foster-Nyarko E."/>
            <person name="Jarju S."/>
            <person name="Secka A."/>
            <person name="Antonio M."/>
            <person name="Oren A."/>
            <person name="Chaudhuri R.R."/>
            <person name="La Ragione R."/>
            <person name="Hildebrand F."/>
            <person name="Pallen M.J."/>
        </authorList>
    </citation>
    <scope>NUCLEOTIDE SEQUENCE</scope>
    <source>
        <strain evidence="5">CHK32-1732</strain>
    </source>
</reference>
<dbReference type="InterPro" id="IPR010230">
    <property type="entry name" value="FeS-cluster_ATPase_SufC"/>
</dbReference>
<evidence type="ECO:0000313" key="5">
    <source>
        <dbReference type="EMBL" id="HIW91446.1"/>
    </source>
</evidence>
<evidence type="ECO:0000256" key="1">
    <source>
        <dbReference type="ARBA" id="ARBA00006216"/>
    </source>
</evidence>
<dbReference type="SUPFAM" id="SSF52540">
    <property type="entry name" value="P-loop containing nucleoside triphosphate hydrolases"/>
    <property type="match status" value="1"/>
</dbReference>
<dbReference type="AlphaFoldDB" id="A0A9D1RN57"/>
<dbReference type="Gene3D" id="3.40.50.300">
    <property type="entry name" value="P-loop containing nucleotide triphosphate hydrolases"/>
    <property type="match status" value="1"/>
</dbReference>
<dbReference type="PANTHER" id="PTHR43204">
    <property type="entry name" value="ABC TRANSPORTER I FAMILY MEMBER 6, CHLOROPLASTIC"/>
    <property type="match status" value="1"/>
</dbReference>
<keyword evidence="3 5" id="KW-0067">ATP-binding</keyword>
<dbReference type="InterPro" id="IPR003439">
    <property type="entry name" value="ABC_transporter-like_ATP-bd"/>
</dbReference>
<dbReference type="InterPro" id="IPR027417">
    <property type="entry name" value="P-loop_NTPase"/>
</dbReference>
<organism evidence="5 6">
    <name type="scientific">Candidatus Corynebacterium avicola</name>
    <dbReference type="NCBI Taxonomy" id="2838527"/>
    <lineage>
        <taxon>Bacteria</taxon>
        <taxon>Bacillati</taxon>
        <taxon>Actinomycetota</taxon>
        <taxon>Actinomycetes</taxon>
        <taxon>Mycobacteriales</taxon>
        <taxon>Corynebacteriaceae</taxon>
        <taxon>Corynebacterium</taxon>
    </lineage>
</organism>
<feature type="domain" description="ABC transporter" evidence="4">
    <location>
        <begin position="19"/>
        <end position="253"/>
    </location>
</feature>
<dbReference type="GO" id="GO:0005524">
    <property type="term" value="F:ATP binding"/>
    <property type="evidence" value="ECO:0007669"/>
    <property type="project" value="UniProtKB-KW"/>
</dbReference>
<dbReference type="PANTHER" id="PTHR43204:SF1">
    <property type="entry name" value="ABC TRANSPORTER I FAMILY MEMBER 6, CHLOROPLASTIC"/>
    <property type="match status" value="1"/>
</dbReference>
<reference evidence="5" key="2">
    <citation type="submission" date="2021-04" db="EMBL/GenBank/DDBJ databases">
        <authorList>
            <person name="Gilroy R."/>
        </authorList>
    </citation>
    <scope>NUCLEOTIDE SEQUENCE</scope>
    <source>
        <strain evidence="5">CHK32-1732</strain>
    </source>
</reference>
<evidence type="ECO:0000259" key="4">
    <source>
        <dbReference type="PROSITE" id="PS50893"/>
    </source>
</evidence>
<evidence type="ECO:0000313" key="6">
    <source>
        <dbReference type="Proteomes" id="UP000824190"/>
    </source>
</evidence>
<dbReference type="Pfam" id="PF00005">
    <property type="entry name" value="ABC_tran"/>
    <property type="match status" value="1"/>
</dbReference>
<protein>
    <submittedName>
        <fullName evidence="5">ATP-binding cassette domain-containing protein</fullName>
    </submittedName>
</protein>
<name>A0A9D1RN57_9CORY</name>
<accession>A0A9D1RN57</accession>
<keyword evidence="2" id="KW-0547">Nucleotide-binding</keyword>
<dbReference type="PROSITE" id="PS50893">
    <property type="entry name" value="ABC_TRANSPORTER_2"/>
    <property type="match status" value="1"/>
</dbReference>
<evidence type="ECO:0000256" key="2">
    <source>
        <dbReference type="ARBA" id="ARBA00022741"/>
    </source>
</evidence>
<comment type="similarity">
    <text evidence="1">Belongs to the ABC transporter superfamily. Ycf16 family.</text>
</comment>
<proteinExistence type="inferred from homology"/>
<dbReference type="InterPro" id="IPR003593">
    <property type="entry name" value="AAA+_ATPase"/>
</dbReference>
<dbReference type="EMBL" id="DXGC01000068">
    <property type="protein sequence ID" value="HIW91446.1"/>
    <property type="molecule type" value="Genomic_DNA"/>
</dbReference>
<sequence length="253" mass="26348">MATTDTATADITTVPLLELRGVSIAAVDEATGTETLICRDIDLTINDGERHILLGPNGSGKSTLLAGIMGLHPFHITEGTATLRGVDITDLEVEDRAKAGIGLAFQRPPALAGVSVAKLAHAIGASDRLGPAEEALGLGHLGERDVNVGFSGGEAKRFEVMKLALQGPSLCLFDEPESGVDLEQVSVVGQAISDLLSTSGDDGRPRAGLVITHTGFILEHLDATTAHLMVDGRLTASGDPHDMFARIRAGGYR</sequence>
<dbReference type="Proteomes" id="UP000824190">
    <property type="component" value="Unassembled WGS sequence"/>
</dbReference>
<comment type="caution">
    <text evidence="5">The sequence shown here is derived from an EMBL/GenBank/DDBJ whole genome shotgun (WGS) entry which is preliminary data.</text>
</comment>
<evidence type="ECO:0000256" key="3">
    <source>
        <dbReference type="ARBA" id="ARBA00022840"/>
    </source>
</evidence>
<dbReference type="GO" id="GO:0016887">
    <property type="term" value="F:ATP hydrolysis activity"/>
    <property type="evidence" value="ECO:0007669"/>
    <property type="project" value="InterPro"/>
</dbReference>
<dbReference type="SMART" id="SM00382">
    <property type="entry name" value="AAA"/>
    <property type="match status" value="1"/>
</dbReference>
<gene>
    <name evidence="5" type="ORF">H9870_07290</name>
</gene>